<keyword evidence="9 13" id="KW-0175">Coiled coil</keyword>
<feature type="compositionally biased region" description="Low complexity" evidence="14">
    <location>
        <begin position="1865"/>
        <end position="1880"/>
    </location>
</feature>
<feature type="coiled-coil region" evidence="13">
    <location>
        <begin position="305"/>
        <end position="364"/>
    </location>
</feature>
<dbReference type="Gene3D" id="3.40.640.10">
    <property type="entry name" value="Type I PLP-dependent aspartate aminotransferase-like (Major domain)"/>
    <property type="match status" value="1"/>
</dbReference>
<feature type="compositionally biased region" description="Basic and acidic residues" evidence="14">
    <location>
        <begin position="473"/>
        <end position="487"/>
    </location>
</feature>
<dbReference type="SMART" id="SM00490">
    <property type="entry name" value="HELICc"/>
    <property type="match status" value="1"/>
</dbReference>
<comment type="caution">
    <text evidence="18">The sequence shown here is derived from an EMBL/GenBank/DDBJ whole genome shotgun (WGS) entry which is preliminary data.</text>
</comment>
<feature type="region of interest" description="Disordered" evidence="14">
    <location>
        <begin position="1590"/>
        <end position="1627"/>
    </location>
</feature>
<feature type="compositionally biased region" description="Low complexity" evidence="14">
    <location>
        <begin position="1701"/>
        <end position="1715"/>
    </location>
</feature>
<dbReference type="InterPro" id="IPR012929">
    <property type="entry name" value="Nucleoprot-TPR/MLP1-2_dom"/>
</dbReference>
<feature type="compositionally biased region" description="Low complexity" evidence="14">
    <location>
        <begin position="1888"/>
        <end position="1956"/>
    </location>
</feature>
<dbReference type="SUPFAM" id="SSF52540">
    <property type="entry name" value="P-loop containing nucleoside triphosphate hydrolases"/>
    <property type="match status" value="1"/>
</dbReference>
<evidence type="ECO:0000256" key="12">
    <source>
        <dbReference type="PROSITE-ProRule" id="PRU00552"/>
    </source>
</evidence>
<feature type="compositionally biased region" description="Basic and acidic residues" evidence="14">
    <location>
        <begin position="1433"/>
        <end position="1452"/>
    </location>
</feature>
<evidence type="ECO:0000256" key="6">
    <source>
        <dbReference type="ARBA" id="ARBA00022806"/>
    </source>
</evidence>
<dbReference type="Pfam" id="PF00271">
    <property type="entry name" value="Helicase_C"/>
    <property type="match status" value="1"/>
</dbReference>
<dbReference type="NCBIfam" id="NF041359">
    <property type="entry name" value="GntG_guanitoxin"/>
    <property type="match status" value="1"/>
</dbReference>
<keyword evidence="6" id="KW-0347">Helicase</keyword>
<dbReference type="GO" id="GO:0005643">
    <property type="term" value="C:nuclear pore"/>
    <property type="evidence" value="ECO:0007669"/>
    <property type="project" value="TreeGrafter"/>
</dbReference>
<feature type="region of interest" description="Disordered" evidence="14">
    <location>
        <begin position="1699"/>
        <end position="1747"/>
    </location>
</feature>
<feature type="coiled-coil region" evidence="13">
    <location>
        <begin position="569"/>
        <end position="629"/>
    </location>
</feature>
<dbReference type="InterPro" id="IPR001597">
    <property type="entry name" value="ArAA_b-elim_lyase/Thr_aldolase"/>
</dbReference>
<dbReference type="Pfam" id="PF01212">
    <property type="entry name" value="Beta_elim_lyase"/>
    <property type="match status" value="1"/>
</dbReference>
<feature type="compositionally biased region" description="Basic and acidic residues" evidence="14">
    <location>
        <begin position="2224"/>
        <end position="2252"/>
    </location>
</feature>
<dbReference type="InterPro" id="IPR014014">
    <property type="entry name" value="RNA_helicase_DEAD_Q_motif"/>
</dbReference>
<feature type="compositionally biased region" description="Basic and acidic residues" evidence="14">
    <location>
        <begin position="1397"/>
        <end position="1415"/>
    </location>
</feature>
<dbReference type="PANTHER" id="PTHR18898:SF2">
    <property type="entry name" value="NUCLEOPROTEIN TPR"/>
    <property type="match status" value="1"/>
</dbReference>
<dbReference type="GO" id="GO:0016787">
    <property type="term" value="F:hydrolase activity"/>
    <property type="evidence" value="ECO:0007669"/>
    <property type="project" value="UniProtKB-KW"/>
</dbReference>
<dbReference type="InterPro" id="IPR057974">
    <property type="entry name" value="NUA/TPR/MLP1-2-like_dom"/>
</dbReference>
<feature type="region of interest" description="Disordered" evidence="14">
    <location>
        <begin position="366"/>
        <end position="399"/>
    </location>
</feature>
<evidence type="ECO:0000256" key="1">
    <source>
        <dbReference type="ARBA" id="ARBA00001933"/>
    </source>
</evidence>
<keyword evidence="11" id="KW-0539">Nucleus</keyword>
<evidence type="ECO:0000256" key="9">
    <source>
        <dbReference type="ARBA" id="ARBA00023054"/>
    </source>
</evidence>
<dbReference type="GO" id="GO:0017056">
    <property type="term" value="F:structural constituent of nuclear pore"/>
    <property type="evidence" value="ECO:0007669"/>
    <property type="project" value="TreeGrafter"/>
</dbReference>
<dbReference type="Proteomes" id="UP000782241">
    <property type="component" value="Unassembled WGS sequence"/>
</dbReference>
<accession>A0A9P7KRC2</accession>
<keyword evidence="4" id="KW-0547">Nucleotide-binding</keyword>
<keyword evidence="19" id="KW-1185">Reference proteome</keyword>
<dbReference type="InterPro" id="IPR015422">
    <property type="entry name" value="PyrdxlP-dep_Trfase_small"/>
</dbReference>
<dbReference type="GO" id="GO:0006406">
    <property type="term" value="P:mRNA export from nucleus"/>
    <property type="evidence" value="ECO:0007669"/>
    <property type="project" value="TreeGrafter"/>
</dbReference>
<evidence type="ECO:0000259" key="17">
    <source>
        <dbReference type="PROSITE" id="PS51195"/>
    </source>
</evidence>
<evidence type="ECO:0000256" key="14">
    <source>
        <dbReference type="SAM" id="MobiDB-lite"/>
    </source>
</evidence>
<dbReference type="PROSITE" id="PS51195">
    <property type="entry name" value="Q_MOTIF"/>
    <property type="match status" value="1"/>
</dbReference>
<dbReference type="GO" id="GO:0016829">
    <property type="term" value="F:lyase activity"/>
    <property type="evidence" value="ECO:0007669"/>
    <property type="project" value="UniProtKB-KW"/>
</dbReference>
<feature type="compositionally biased region" description="Acidic residues" evidence="14">
    <location>
        <begin position="2489"/>
        <end position="2505"/>
    </location>
</feature>
<keyword evidence="8" id="KW-0663">Pyridoxal phosphate</keyword>
<evidence type="ECO:0000256" key="2">
    <source>
        <dbReference type="ARBA" id="ARBA00004123"/>
    </source>
</evidence>
<dbReference type="GO" id="GO:0044283">
    <property type="term" value="P:small molecule biosynthetic process"/>
    <property type="evidence" value="ECO:0007669"/>
    <property type="project" value="UniProtKB-ARBA"/>
</dbReference>
<comment type="cofactor">
    <cofactor evidence="1">
        <name>pyridoxal 5'-phosphate</name>
        <dbReference type="ChEBI" id="CHEBI:597326"/>
    </cofactor>
</comment>
<dbReference type="Gene3D" id="3.40.50.300">
    <property type="entry name" value="P-loop containing nucleotide triphosphate hydrolases"/>
    <property type="match status" value="2"/>
</dbReference>
<dbReference type="PROSITE" id="PS00039">
    <property type="entry name" value="DEAD_ATP_HELICASE"/>
    <property type="match status" value="1"/>
</dbReference>
<dbReference type="GO" id="GO:0003676">
    <property type="term" value="F:nucleic acid binding"/>
    <property type="evidence" value="ECO:0007669"/>
    <property type="project" value="InterPro"/>
</dbReference>
<dbReference type="InterPro" id="IPR011545">
    <property type="entry name" value="DEAD/DEAH_box_helicase_dom"/>
</dbReference>
<dbReference type="InterPro" id="IPR015424">
    <property type="entry name" value="PyrdxlP-dep_Trfase"/>
</dbReference>
<feature type="domain" description="Helicase ATP-binding" evidence="15">
    <location>
        <begin position="2333"/>
        <end position="2536"/>
    </location>
</feature>
<dbReference type="Pfam" id="PF07926">
    <property type="entry name" value="TPR_MLP1_2"/>
    <property type="match status" value="1"/>
</dbReference>
<dbReference type="FunFam" id="3.40.640.10:FF:000030">
    <property type="entry name" value="Low-specificity L-threonine aldolase"/>
    <property type="match status" value="1"/>
</dbReference>
<dbReference type="Gene3D" id="1.20.5.1160">
    <property type="entry name" value="Vasodilator-stimulated phosphoprotein"/>
    <property type="match status" value="1"/>
</dbReference>
<evidence type="ECO:0000256" key="10">
    <source>
        <dbReference type="ARBA" id="ARBA00023239"/>
    </source>
</evidence>
<dbReference type="InterPro" id="IPR015421">
    <property type="entry name" value="PyrdxlP-dep_Trfase_major"/>
</dbReference>
<dbReference type="GO" id="GO:0005524">
    <property type="term" value="F:ATP binding"/>
    <property type="evidence" value="ECO:0007669"/>
    <property type="project" value="UniProtKB-KW"/>
</dbReference>
<feature type="region of interest" description="Disordered" evidence="14">
    <location>
        <begin position="1467"/>
        <end position="1527"/>
    </location>
</feature>
<feature type="region of interest" description="Disordered" evidence="14">
    <location>
        <begin position="465"/>
        <end position="489"/>
    </location>
</feature>
<name>A0A9P7KRC2_9HYPO</name>
<feature type="region of interest" description="Disordered" evidence="14">
    <location>
        <begin position="2481"/>
        <end position="2507"/>
    </location>
</feature>
<dbReference type="PROSITE" id="PS51192">
    <property type="entry name" value="HELICASE_ATP_BIND_1"/>
    <property type="match status" value="1"/>
</dbReference>
<feature type="region of interest" description="Disordered" evidence="14">
    <location>
        <begin position="1397"/>
        <end position="1453"/>
    </location>
</feature>
<dbReference type="InterPro" id="IPR001650">
    <property type="entry name" value="Helicase_C-like"/>
</dbReference>
<dbReference type="Pfam" id="PF25481">
    <property type="entry name" value="Nucleoprot-TPR"/>
    <property type="match status" value="1"/>
</dbReference>
<keyword evidence="5" id="KW-0378">Hydrolase</keyword>
<dbReference type="InterPro" id="IPR023603">
    <property type="entry name" value="Low_specificity_L-TA-like"/>
</dbReference>
<dbReference type="InterPro" id="IPR057577">
    <property type="entry name" value="Nucleoprot-TPR/MLP1_dom"/>
</dbReference>
<feature type="coiled-coil region" evidence="13">
    <location>
        <begin position="164"/>
        <end position="272"/>
    </location>
</feature>
<dbReference type="GO" id="GO:0006606">
    <property type="term" value="P:protein import into nucleus"/>
    <property type="evidence" value="ECO:0007669"/>
    <property type="project" value="InterPro"/>
</dbReference>
<dbReference type="GO" id="GO:0006520">
    <property type="term" value="P:amino acid metabolic process"/>
    <property type="evidence" value="ECO:0007669"/>
    <property type="project" value="InterPro"/>
</dbReference>
<feature type="coiled-coil region" evidence="13">
    <location>
        <begin position="1791"/>
        <end position="1837"/>
    </location>
</feature>
<dbReference type="SUPFAM" id="SSF53383">
    <property type="entry name" value="PLP-dependent transferases"/>
    <property type="match status" value="1"/>
</dbReference>
<feature type="region of interest" description="Disordered" evidence="14">
    <location>
        <begin position="2788"/>
        <end position="2808"/>
    </location>
</feature>
<evidence type="ECO:0008006" key="20">
    <source>
        <dbReference type="Google" id="ProtNLM"/>
    </source>
</evidence>
<evidence type="ECO:0000313" key="19">
    <source>
        <dbReference type="Proteomes" id="UP000782241"/>
    </source>
</evidence>
<feature type="short sequence motif" description="Q motif" evidence="12">
    <location>
        <begin position="2302"/>
        <end position="2330"/>
    </location>
</feature>
<dbReference type="Pfam" id="PF25785">
    <property type="entry name" value="TPR"/>
    <property type="match status" value="1"/>
</dbReference>
<feature type="region of interest" description="Disordered" evidence="14">
    <location>
        <begin position="1860"/>
        <end position="2129"/>
    </location>
</feature>
<evidence type="ECO:0000259" key="15">
    <source>
        <dbReference type="PROSITE" id="PS51192"/>
    </source>
</evidence>
<dbReference type="PROSITE" id="PS51194">
    <property type="entry name" value="HELICASE_CTER"/>
    <property type="match status" value="1"/>
</dbReference>
<comment type="subcellular location">
    <subcellularLocation>
        <location evidence="2">Nucleus</location>
    </subcellularLocation>
</comment>
<evidence type="ECO:0000259" key="16">
    <source>
        <dbReference type="PROSITE" id="PS51194"/>
    </source>
</evidence>
<evidence type="ECO:0000256" key="11">
    <source>
        <dbReference type="ARBA" id="ARBA00023242"/>
    </source>
</evidence>
<keyword evidence="10" id="KW-0456">Lyase</keyword>
<dbReference type="Gene3D" id="3.90.1150.10">
    <property type="entry name" value="Aspartate Aminotransferase, domain 1"/>
    <property type="match status" value="1"/>
</dbReference>
<dbReference type="GO" id="GO:0003724">
    <property type="term" value="F:RNA helicase activity"/>
    <property type="evidence" value="ECO:0007669"/>
    <property type="project" value="InterPro"/>
</dbReference>
<keyword evidence="7" id="KW-0067">ATP-binding</keyword>
<sequence length="3255" mass="360870">MAAADVDIAYVAGHLGLDQPVIASLTTEPTVDLVNIILKAVAAKAHEFDTLYAEKLQTDIELENAVRSSETRSQTFKATADKALKDVEEARQLLQDEETKRQSVENELQVLKAKKSDYDAEIKALNDKIETLQSSNRTNLSIIESNNKRDQTVTEELTKQHQRNVELSREITALQQSEQNARGQLNSAKYREESLQQQLDLARKNSEWLENELKTKSEEGLKYRKEKGARIAELQRQNEDIQSQMDTMKRTEQQLRDRLTAMQARADEALVKVQNQEGSYASTIESYKHELESQKRLAEMSDSLGKKHQERVRDLEAEKERLRDNYENELRRVRSELEQERENNVQMEEKINQLQAEIDELQVRMEQQAPPPESAPQTPRANGALMRPSSPFATPGSIRGKGAITATQALDQLYQVKGQLATERRRNQQLSEELDNMMSALEAKAPEMQELQSEAETLREEITRMSELSQQSFEERDTARRAARKAEGALATAQSETNILRTQLRDLGTQINMLLFQIHAMEKGMDQLTEEETFRLQQLQKGEISEEALSDMSDTHQFITQKLVVFKDIQSLQAKNEELLRITRELADQLESEEALAEKHQAKQDHDMVEKLQQELEHMVEETRSIKKTMESYKTERDMFRRLLQQRGVHGDEASMMRNSIAGGERLPLASIEATEQTETLNEALRKLQSEYDNYRDAQDGVRKDMRDQLDALSAERNALQTDKVKLHGEVRLESERREMLNNNYVALQNENHELQKRSQILSETAAKQDIRTQQVAEELIEAKGLLDSVRNETANLKAEKKLWKDIQDRLSRDNENLIEEKNRLNNLLATQQSIENERNMADSESRRKAQAKIESLEQELSDAQRKLNYEAEETKKLQLRKEYESKESQKRIDELMTSLSQIREEHVAVKTSRDHLQARVDELTVEVRNAEERAGRLQPRPTPRPGTIEVSEQQQQMENEIQELNVEISDLKRDLDMANTHLENAKTQAEQFRELSQANEEALEDLRGSQEQYQQEMEALIEEKDVKIKELGQRAEDLSAELSRSNTELSSLRDSQGEVARRYEDEKTILQEEVNRLKEESARHLEATRYHQQDLRAQAEIASKAQQDYEQELVKHAEAAKLVQQLRAEHNALKSEAASLKSEADSAKVTLAQSESSWEDRRQQLEQEMAELKTRREDVNSQNKILHQQLEGLTAQVAALQQKRGDQDDEDERMSPVPVGDATEGLRELNSYLRREKEILEVQYDLKAQESKRLQQQLEYTQTQLDEARLKLDQERTQTAQSGRTSMTHQDLMEKLNELNIYRESSMTLRNENQQLKDQIGEKNKKIEEMEARIHPLEAEIDTLKTQKSFLEDEIKQIQEDRDRWQKRTEGILTKYGRVDPAEMEQLKEKITELESERDTLKQGEEPLKAKLTELETSMETERSNWSATRAKIVEQAKERSRKLTGEKNEALQRVNQVQESLDKANAELEGVKKEVDESRNQKSELEQQIQNFQKEVEQLRQQAQTAQSAHTPAQPADASASSEVVTQLEQQLADARRELDAINGQKQGAEQQLESLRTELQTAISERDEVAKKLQEATEAAAQAAEVAPKAALQTTEQAPAASATGEATEVPSGGVSDEEKKALEQKIAAAEAKAAEYEQKANEVEAKIQSTIKERSDRMRDTLNNKLKESRHRMEEEFKKKDEDLKLKFEQEKQIWLAENPTAKPNAAAPKTEPTDQPPSTPAKAESSGVPPTPASVGPSDLSHLDDAGIRQFLATNPTVKNIVAANIKKKLEVESSKLKTELETNLKTEYETKISSARDQAQLMESKKSTLRINMAENKLRAAAAKINVVEKAASETPQKPVVEVWEVAKIAQAPPPPTPAAAKPAPARQGSVAGVPPSPSPATPATGAKGTKPTPAANTAATPASAPTEAKPAQASGPAASGIPGAKNNNNNPFAVPANPTTAAAPNPFAAKSEGGATPAIKEGQPQAQAPQQQQAQPQGQGQAQPQGQTQNQQPVRSGIPMPRGGGRGRGGAYVPPGQRAASGTQEGAHGHAGRGGRGGRGGGRGGMNPGANDFQPGNKRPRGDSEVGGGAKRAQATSIYSMVPPSKKRKLPTATGPASKRSKNISKSTNSKKSAKEPRRTVDATALAWASVGEDFGGLEVIEGVDVVKDGSRVQFLVAGENNNIVDPQQEFVDGDQSFEGFGDNSVEVGDIDSGETGSGQAGAQSEKPQGKNKGKTGTKEGQAKPEQEKSKKQQKQDKNKNKLDGKNGANNNKSQDEQLVKASKVVQKSSARGGNTFGALADGNELADQEELDMAAWVPLNLSPQIISAIARLKFTKPTKIQQKTIPEIVSGGDVIGKAQTGSGKTLAFGIPMVERWLELQEQGVKRTGPMAVVLSPTRELAKQLGDHLKALCEGLPSSPYVCVVTGGLSIQKQQRQLEKADIVIGTPGRLWEVLSGDRALQSKFAKIKFLVVDEADRLFKVGQFKEAEDIIGALDGKSPGDDAESSEEEDEDEDDDEDKGRQTLVFSATFDKDLQTKLAGKGKSTGSDDEKMAYLMKCLKFRGEPKFIDVDPVSQMASGLKEGLIECGAMEKDLYLYSVLLLNPGRRTLVFTNSISAVRRLTPLLANLNLTALPLHSQMAQKARHRSLERFTAARNSILIATDVAARGLDIKQVDQVLHYHVPRSADTYIHRSGRTARGESSGISVILCSPDEVLPTRRLAAKVHAKRSAGTKREHFIQTLLIDHKMVSRLKPRVTLAKKIADTILAKEKAHSDDTWLRNAADELGVEYDSEDLDAVNASGGIGSRGGGRRRKEQEAKGLTKAEMGALKAQLREELSRRVNLGVSERYITGGRVDIAALLKEGQNGGIFLGNTDGLGFDLYLIETPESPFTPKVQSKLLSSREKASRDFRSDVVTVPIEEMMTSILEASVNDDIYDAEGDPSVKALEARLVEMTGMEAALWAVSGTQGNQVCLRTHLTQPPHSVLLDHRAHVHCWESGALPVISQASVTTVHAKNGVYLTLEDVKKNIIADGNIHFPPTRVVSLENTLSGTILPLADAQAISSYVRSFPVPEGQKPIAMHLDGARIFDGVVGEGVDLKAYAACFDSISICLAKGIGAPMGSVILGKKPFIERAKWFRKMLGGGTRQPGMMAAAALAALEYSIPRFPSVHAMTKSAATQLEAVGYKFALPVQTNMIILDLEATDIPPAAFVEYCAQDGISVFPMARLVFHHQTSESAVKNLVKALSRLMDDKRNGVALNDGEAHGGYS</sequence>
<evidence type="ECO:0000256" key="4">
    <source>
        <dbReference type="ARBA" id="ARBA00022741"/>
    </source>
</evidence>
<feature type="region of interest" description="Disordered" evidence="14">
    <location>
        <begin position="1203"/>
        <end position="1223"/>
    </location>
</feature>
<comment type="similarity">
    <text evidence="3">Belongs to the threonine aldolase family.</text>
</comment>
<dbReference type="InterPro" id="IPR000629">
    <property type="entry name" value="RNA-helicase_DEAD-box_CS"/>
</dbReference>
<feature type="compositionally biased region" description="Gly residues" evidence="14">
    <location>
        <begin position="2039"/>
        <end position="2054"/>
    </location>
</feature>
<dbReference type="InterPro" id="IPR014001">
    <property type="entry name" value="Helicase_ATP-bd"/>
</dbReference>
<feature type="compositionally biased region" description="Basic and acidic residues" evidence="14">
    <location>
        <begin position="1467"/>
        <end position="1487"/>
    </location>
</feature>
<evidence type="ECO:0000256" key="3">
    <source>
        <dbReference type="ARBA" id="ARBA00006966"/>
    </source>
</evidence>
<dbReference type="Gene3D" id="1.10.287.1490">
    <property type="match status" value="1"/>
</dbReference>
<feature type="coiled-coil region" evidence="13">
    <location>
        <begin position="77"/>
        <end position="135"/>
    </location>
</feature>
<organism evidence="18 19">
    <name type="scientific">Fusarium avenaceum</name>
    <dbReference type="NCBI Taxonomy" id="40199"/>
    <lineage>
        <taxon>Eukaryota</taxon>
        <taxon>Fungi</taxon>
        <taxon>Dikarya</taxon>
        <taxon>Ascomycota</taxon>
        <taxon>Pezizomycotina</taxon>
        <taxon>Sordariomycetes</taxon>
        <taxon>Hypocreomycetidae</taxon>
        <taxon>Hypocreales</taxon>
        <taxon>Nectriaceae</taxon>
        <taxon>Fusarium</taxon>
        <taxon>Fusarium tricinctum species complex</taxon>
    </lineage>
</organism>
<dbReference type="InterPro" id="IPR027417">
    <property type="entry name" value="P-loop_NTPase"/>
</dbReference>
<feature type="region of interest" description="Disordered" evidence="14">
    <location>
        <begin position="1654"/>
        <end position="1684"/>
    </location>
</feature>
<reference evidence="18" key="1">
    <citation type="submission" date="2021-04" db="EMBL/GenBank/DDBJ databases">
        <title>Draft genome of Fusarium avenaceum strain F156N33, isolated from an atmospheric sample in Virginia.</title>
        <authorList>
            <person name="Yang S."/>
            <person name="Vinatzer B.A."/>
            <person name="Coleman J."/>
        </authorList>
    </citation>
    <scope>NUCLEOTIDE SEQUENCE</scope>
    <source>
        <strain evidence="18">F156N33</strain>
    </source>
</reference>
<evidence type="ECO:0000256" key="5">
    <source>
        <dbReference type="ARBA" id="ARBA00022801"/>
    </source>
</evidence>
<proteinExistence type="inferred from homology"/>
<evidence type="ECO:0000256" key="8">
    <source>
        <dbReference type="ARBA" id="ARBA00022898"/>
    </source>
</evidence>
<gene>
    <name evidence="18" type="ORF">KAF25_000887</name>
</gene>
<evidence type="ECO:0000256" key="13">
    <source>
        <dbReference type="SAM" id="Coils"/>
    </source>
</evidence>
<feature type="domain" description="DEAD-box RNA helicase Q" evidence="17">
    <location>
        <begin position="2302"/>
        <end position="2330"/>
    </location>
</feature>
<dbReference type="CDD" id="cd18787">
    <property type="entry name" value="SF2_C_DEAD"/>
    <property type="match status" value="1"/>
</dbReference>
<dbReference type="PANTHER" id="PTHR18898">
    <property type="entry name" value="NUCLEOPROTEIN TPR-RELATED"/>
    <property type="match status" value="1"/>
</dbReference>
<feature type="compositionally biased region" description="Polar residues" evidence="14">
    <location>
        <begin position="1488"/>
        <end position="1513"/>
    </location>
</feature>
<dbReference type="Pfam" id="PF00270">
    <property type="entry name" value="DEAD"/>
    <property type="match status" value="1"/>
</dbReference>
<dbReference type="EMBL" id="JAGPUO010000004">
    <property type="protein sequence ID" value="KAG5662951.1"/>
    <property type="molecule type" value="Genomic_DNA"/>
</dbReference>
<feature type="compositionally biased region" description="Low complexity" evidence="14">
    <location>
        <begin position="1969"/>
        <end position="2008"/>
    </location>
</feature>
<evidence type="ECO:0000313" key="18">
    <source>
        <dbReference type="EMBL" id="KAG5662951.1"/>
    </source>
</evidence>
<protein>
    <recommendedName>
        <fullName evidence="20">Nucleoprotein TPR/MLP1 domain-containing protein</fullName>
    </recommendedName>
</protein>
<evidence type="ECO:0000256" key="7">
    <source>
        <dbReference type="ARBA" id="ARBA00022840"/>
    </source>
</evidence>
<feature type="domain" description="Helicase C-terminal" evidence="16">
    <location>
        <begin position="2581"/>
        <end position="2730"/>
    </location>
</feature>
<dbReference type="SMART" id="SM00487">
    <property type="entry name" value="DEXDc"/>
    <property type="match status" value="1"/>
</dbReference>
<feature type="region of interest" description="Disordered" evidence="14">
    <location>
        <begin position="2180"/>
        <end position="2286"/>
    </location>
</feature>